<dbReference type="InterPro" id="IPR036249">
    <property type="entry name" value="Thioredoxin-like_sf"/>
</dbReference>
<dbReference type="InterPro" id="IPR004879">
    <property type="entry name" value="Ssp411-like_TRX"/>
</dbReference>
<dbReference type="PANTHER" id="PTHR42899">
    <property type="entry name" value="SPERMATOGENESIS-ASSOCIATED PROTEIN 20"/>
    <property type="match status" value="1"/>
</dbReference>
<dbReference type="Gene3D" id="3.40.30.10">
    <property type="entry name" value="Glutaredoxin"/>
    <property type="match status" value="1"/>
</dbReference>
<dbReference type="InterPro" id="IPR008928">
    <property type="entry name" value="6-hairpin_glycosidase_sf"/>
</dbReference>
<dbReference type="PIRSF" id="PIRSF006402">
    <property type="entry name" value="UCP006402_thioredoxin"/>
    <property type="match status" value="1"/>
</dbReference>
<dbReference type="InterPro" id="IPR012341">
    <property type="entry name" value="6hp_glycosidase-like_sf"/>
</dbReference>
<reference evidence="2 3" key="1">
    <citation type="submission" date="2021-03" db="EMBL/GenBank/DDBJ databases">
        <title>Genomic Encyclopedia of Type Strains, Phase IV (KMG-IV): sequencing the most valuable type-strain genomes for metagenomic binning, comparative biology and taxonomic classification.</title>
        <authorList>
            <person name="Goeker M."/>
        </authorList>
    </citation>
    <scope>NUCLEOTIDE SEQUENCE [LARGE SCALE GENOMIC DNA]</scope>
    <source>
        <strain evidence="2 3">DSM 1289</strain>
    </source>
</reference>
<protein>
    <submittedName>
        <fullName evidence="2">Uncharacterized protein YyaL (SSP411 family)</fullName>
    </submittedName>
</protein>
<evidence type="ECO:0000313" key="3">
    <source>
        <dbReference type="Proteomes" id="UP000767291"/>
    </source>
</evidence>
<feature type="domain" description="Spermatogenesis-associated protein 20-like TRX" evidence="1">
    <location>
        <begin position="11"/>
        <end position="172"/>
    </location>
</feature>
<evidence type="ECO:0000259" key="1">
    <source>
        <dbReference type="Pfam" id="PF03190"/>
    </source>
</evidence>
<comment type="caution">
    <text evidence="2">The sequence shown here is derived from an EMBL/GenBank/DDBJ whole genome shotgun (WGS) entry which is preliminary data.</text>
</comment>
<organism evidence="2 3">
    <name type="scientific">Metaclostridioides mangenotii</name>
    <dbReference type="NCBI Taxonomy" id="1540"/>
    <lineage>
        <taxon>Bacteria</taxon>
        <taxon>Bacillati</taxon>
        <taxon>Bacillota</taxon>
        <taxon>Clostridia</taxon>
        <taxon>Peptostreptococcales</taxon>
        <taxon>Peptostreptococcaceae</taxon>
        <taxon>Metaclostridioides</taxon>
    </lineage>
</organism>
<dbReference type="Gene3D" id="1.50.10.10">
    <property type="match status" value="1"/>
</dbReference>
<evidence type="ECO:0000313" key="2">
    <source>
        <dbReference type="EMBL" id="MBP1856373.1"/>
    </source>
</evidence>
<sequence length="678" mass="79084">MKNENIKSQSNKLVEEKSPYLLQHAYNPVYWYPWGEEAFKKAKEDDKPIFLSIGYSTCHWCHVMEKESFEDEEVADTLNRDFVSIKVDREERPDVDSVYMSVCQAMTGSGGWPMTIVMTPDKKPFFAGTYIPKENMYGRLGIIELLGKISYMWENEHHKLLKSSDEIVEHLKGATSKSLGHSMLSKNLIDNSFKIFEEIFDSKYGGFGEAPKFPSPQNLMFLLKYYKLEGNNEALEIAEKTLQGMYRGGMFDHVGYGFSRYSTDEKWLAPHFEKMLYDNAMLVIAYLEAYQITKKGLYKDIVVKTLNYIVREMRHSEGGFYSAQDADSEGEEGKFYTFTYPEILEVLGDEDGKYFAEYFDISVQGNFEGKNIPNLIKNDRFEFHDDKIDYMIKKVFEYRQGRMELHKDDKILTSWSALMSVAMTRAYKILGDKSYLNYAVESVDFIEKNLFRDGRLLARYRDGHSDYMAYLDDYAFLIWSYIELYESTFEKSYLDRAVKLNKDCINLFWDDKNKGFFLYGNDSEELFLRPKDLYDGAMPSGNSVASLNLIKLSRMITDIELEELSKSLLNLYTDSLRSSPTGYSFYLLSLMYELYPSRELIVVLKDRDDMKQLLGDLSEYYSPNITVMVKKVWEEETGNETGLLEEYTLKNDKSTYYICEGKSCNPPFNEHDLLKKYL</sequence>
<dbReference type="PANTHER" id="PTHR42899:SF1">
    <property type="entry name" value="SPERMATOGENESIS-ASSOCIATED PROTEIN 20"/>
    <property type="match status" value="1"/>
</dbReference>
<dbReference type="EMBL" id="JAGGJX010000008">
    <property type="protein sequence ID" value="MBP1856373.1"/>
    <property type="molecule type" value="Genomic_DNA"/>
</dbReference>
<dbReference type="Gene3D" id="1.50.10.20">
    <property type="match status" value="1"/>
</dbReference>
<dbReference type="SUPFAM" id="SSF48208">
    <property type="entry name" value="Six-hairpin glycosidases"/>
    <property type="match status" value="1"/>
</dbReference>
<dbReference type="CDD" id="cd02955">
    <property type="entry name" value="SSP411"/>
    <property type="match status" value="1"/>
</dbReference>
<proteinExistence type="predicted"/>
<dbReference type="Proteomes" id="UP000767291">
    <property type="component" value="Unassembled WGS sequence"/>
</dbReference>
<dbReference type="SUPFAM" id="SSF52833">
    <property type="entry name" value="Thioredoxin-like"/>
    <property type="match status" value="1"/>
</dbReference>
<gene>
    <name evidence="2" type="ORF">J2Z43_002825</name>
</gene>
<name>A0ABS4EEJ6_9FIRM</name>
<dbReference type="RefSeq" id="WP_209457690.1">
    <property type="nucleotide sequence ID" value="NZ_BAAACS010000005.1"/>
</dbReference>
<dbReference type="Pfam" id="PF03190">
    <property type="entry name" value="Thioredox_DsbH"/>
    <property type="match status" value="1"/>
</dbReference>
<accession>A0ABS4EEJ6</accession>
<keyword evidence="3" id="KW-1185">Reference proteome</keyword>
<dbReference type="InterPro" id="IPR024705">
    <property type="entry name" value="Ssp411"/>
</dbReference>